<dbReference type="AlphaFoldDB" id="A0A1I3D0W4"/>
<dbReference type="RefSeq" id="WP_047390446.1">
    <property type="nucleotide sequence ID" value="NZ_FOQE01000026.1"/>
</dbReference>
<evidence type="ECO:0000313" key="1">
    <source>
        <dbReference type="EMBL" id="SFH80414.1"/>
    </source>
</evidence>
<proteinExistence type="predicted"/>
<evidence type="ECO:0008006" key="3">
    <source>
        <dbReference type="Google" id="ProtNLM"/>
    </source>
</evidence>
<reference evidence="1 2" key="1">
    <citation type="submission" date="2016-10" db="EMBL/GenBank/DDBJ databases">
        <authorList>
            <person name="de Groot N.N."/>
        </authorList>
    </citation>
    <scope>NUCLEOTIDE SEQUENCE [LARGE SCALE GENOMIC DNA]</scope>
    <source>
        <strain evidence="1 2">DSM 27630</strain>
    </source>
</reference>
<dbReference type="InterPro" id="IPR021321">
    <property type="entry name" value="DUF2922"/>
</dbReference>
<organism evidence="1 2">
    <name type="scientific">Pisciglobus halotolerans</name>
    <dbReference type="NCBI Taxonomy" id="745365"/>
    <lineage>
        <taxon>Bacteria</taxon>
        <taxon>Bacillati</taxon>
        <taxon>Bacillota</taxon>
        <taxon>Bacilli</taxon>
        <taxon>Lactobacillales</taxon>
        <taxon>Carnobacteriaceae</taxon>
    </lineage>
</organism>
<dbReference type="EMBL" id="FOQE01000026">
    <property type="protein sequence ID" value="SFH80414.1"/>
    <property type="molecule type" value="Genomic_DNA"/>
</dbReference>
<keyword evidence="2" id="KW-1185">Reference proteome</keyword>
<dbReference type="Proteomes" id="UP000198668">
    <property type="component" value="Unassembled WGS sequence"/>
</dbReference>
<accession>A0A1I3D0W4</accession>
<dbReference type="OrthoDB" id="2454247at2"/>
<sequence>MAKSLELIFKTGLGKTKTLTVQNPILALNSETAQAAMNDISALKMFNVDGAESYAVPQSARYVERLVTDIFEVE</sequence>
<dbReference type="Pfam" id="PF11148">
    <property type="entry name" value="DUF2922"/>
    <property type="match status" value="1"/>
</dbReference>
<protein>
    <recommendedName>
        <fullName evidence="3">DUF2922 domain-containing protein</fullName>
    </recommendedName>
</protein>
<evidence type="ECO:0000313" key="2">
    <source>
        <dbReference type="Proteomes" id="UP000198668"/>
    </source>
</evidence>
<name>A0A1I3D0W4_9LACT</name>
<gene>
    <name evidence="1" type="ORF">SAMN04489868_12633</name>
</gene>